<feature type="transmembrane region" description="Helical" evidence="6">
    <location>
        <begin position="211"/>
        <end position="233"/>
    </location>
</feature>
<organism evidence="7 8">
    <name type="scientific">Bacillus cereus</name>
    <dbReference type="NCBI Taxonomy" id="1396"/>
    <lineage>
        <taxon>Bacteria</taxon>
        <taxon>Bacillati</taxon>
        <taxon>Bacillota</taxon>
        <taxon>Bacilli</taxon>
        <taxon>Bacillales</taxon>
        <taxon>Bacillaceae</taxon>
        <taxon>Bacillus</taxon>
        <taxon>Bacillus cereus group</taxon>
    </lineage>
</organism>
<name>A0A9X9A0F4_BACCE</name>
<dbReference type="PANTHER" id="PTHR30250">
    <property type="entry name" value="PST FAMILY PREDICTED COLANIC ACID TRANSPORTER"/>
    <property type="match status" value="1"/>
</dbReference>
<feature type="non-terminal residue" evidence="7">
    <location>
        <position position="319"/>
    </location>
</feature>
<dbReference type="PANTHER" id="PTHR30250:SF11">
    <property type="entry name" value="O-ANTIGEN TRANSPORTER-RELATED"/>
    <property type="match status" value="1"/>
</dbReference>
<evidence type="ECO:0000256" key="1">
    <source>
        <dbReference type="ARBA" id="ARBA00004651"/>
    </source>
</evidence>
<dbReference type="Proteomes" id="UP000308444">
    <property type="component" value="Unassembled WGS sequence"/>
</dbReference>
<dbReference type="AlphaFoldDB" id="A0A9X9A0F4"/>
<feature type="transmembrane region" description="Helical" evidence="6">
    <location>
        <begin position="21"/>
        <end position="40"/>
    </location>
</feature>
<keyword evidence="3 6" id="KW-0812">Transmembrane</keyword>
<keyword evidence="4 6" id="KW-1133">Transmembrane helix</keyword>
<keyword evidence="2" id="KW-1003">Cell membrane</keyword>
<evidence type="ECO:0000256" key="6">
    <source>
        <dbReference type="SAM" id="Phobius"/>
    </source>
</evidence>
<evidence type="ECO:0000313" key="8">
    <source>
        <dbReference type="Proteomes" id="UP000308444"/>
    </source>
</evidence>
<feature type="transmembrane region" description="Helical" evidence="6">
    <location>
        <begin position="284"/>
        <end position="303"/>
    </location>
</feature>
<sequence length="319" mass="36378">MKYGGNNKEALNKNLLKKEHHVFLFYQLVVMVLIFIIGIFMEENLIILFAFAIIPLNLSAFHKLFYQATGQFKKYSYVNIVYTIINLIIICILLVIKIEDAIGYIIATIFAYVFICLIMERDFWKYTKGVRGTGKVNILEYNRVGIFILIGNICVILISSIGGWIVQFFFKIEDFAYYSFAVAMLNMILLVINAIALTFYNYIARNENREVLILVKNVLIVLGALAGSAYFFLQLVIELALPEYKLALSIIAISFMALPYMMIVNVIITNLYKARKQEKKYLKVVLSILSISIAFNVLAVSIFKSMDSIAVAMVLTFVS</sequence>
<comment type="caution">
    <text evidence="7">The sequence shown here is derived from an EMBL/GenBank/DDBJ whole genome shotgun (WGS) entry which is preliminary data.</text>
</comment>
<keyword evidence="5 6" id="KW-0472">Membrane</keyword>
<proteinExistence type="predicted"/>
<evidence type="ECO:0000256" key="4">
    <source>
        <dbReference type="ARBA" id="ARBA00022989"/>
    </source>
</evidence>
<evidence type="ECO:0000256" key="2">
    <source>
        <dbReference type="ARBA" id="ARBA00022475"/>
    </source>
</evidence>
<feature type="transmembrane region" description="Helical" evidence="6">
    <location>
        <begin position="77"/>
        <end position="96"/>
    </location>
</feature>
<evidence type="ECO:0000256" key="5">
    <source>
        <dbReference type="ARBA" id="ARBA00023136"/>
    </source>
</evidence>
<feature type="transmembrane region" description="Helical" evidence="6">
    <location>
        <begin position="176"/>
        <end position="199"/>
    </location>
</feature>
<accession>A0A9X9A0F4</accession>
<dbReference type="InterPro" id="IPR050833">
    <property type="entry name" value="Poly_Biosynth_Transport"/>
</dbReference>
<evidence type="ECO:0000313" key="7">
    <source>
        <dbReference type="EMBL" id="TKI84906.1"/>
    </source>
</evidence>
<feature type="transmembrane region" description="Helical" evidence="6">
    <location>
        <begin position="144"/>
        <end position="170"/>
    </location>
</feature>
<protein>
    <submittedName>
        <fullName evidence="7">Capsular biosynthesis protein</fullName>
    </submittedName>
</protein>
<reference evidence="7 8" key="1">
    <citation type="journal article" date="2019" name="Environ. Microbiol.">
        <title>An active ?-lactamase is a part of an orchestrated cell wall stress resistance network of Bacillus subtilis and related rhizosphere species.</title>
        <authorList>
            <person name="Bucher T."/>
            <person name="Keren-Paz A."/>
            <person name="Hausser J."/>
            <person name="Olender T."/>
            <person name="Cytryn E."/>
            <person name="Kolodkin-Gal I."/>
        </authorList>
    </citation>
    <scope>NUCLEOTIDE SEQUENCE [LARGE SCALE GENOMIC DNA]</scope>
    <source>
        <strain evidence="7 8">I32</strain>
    </source>
</reference>
<evidence type="ECO:0000256" key="3">
    <source>
        <dbReference type="ARBA" id="ARBA00022692"/>
    </source>
</evidence>
<feature type="transmembrane region" description="Helical" evidence="6">
    <location>
        <begin position="245"/>
        <end position="272"/>
    </location>
</feature>
<feature type="transmembrane region" description="Helical" evidence="6">
    <location>
        <begin position="102"/>
        <end position="123"/>
    </location>
</feature>
<feature type="transmembrane region" description="Helical" evidence="6">
    <location>
        <begin position="46"/>
        <end position="65"/>
    </location>
</feature>
<comment type="subcellular location">
    <subcellularLocation>
        <location evidence="1">Cell membrane</location>
        <topology evidence="1">Multi-pass membrane protein</topology>
    </subcellularLocation>
</comment>
<dbReference type="GO" id="GO:0005886">
    <property type="term" value="C:plasma membrane"/>
    <property type="evidence" value="ECO:0007669"/>
    <property type="project" value="UniProtKB-SubCell"/>
</dbReference>
<gene>
    <name evidence="7" type="ORF">FC695_40220</name>
</gene>
<dbReference type="EMBL" id="SZOH01004515">
    <property type="protein sequence ID" value="TKI84906.1"/>
    <property type="molecule type" value="Genomic_DNA"/>
</dbReference>